<dbReference type="EMBL" id="CAAALY010279061">
    <property type="protein sequence ID" value="VEL43139.1"/>
    <property type="molecule type" value="Genomic_DNA"/>
</dbReference>
<dbReference type="AlphaFoldDB" id="A0A448XRH3"/>
<name>A0A448XRH3_9PLAT</name>
<evidence type="ECO:0000256" key="1">
    <source>
        <dbReference type="SAM" id="MobiDB-lite"/>
    </source>
</evidence>
<protein>
    <submittedName>
        <fullName evidence="2">Uncharacterized protein</fullName>
    </submittedName>
</protein>
<comment type="caution">
    <text evidence="2">The sequence shown here is derived from an EMBL/GenBank/DDBJ whole genome shotgun (WGS) entry which is preliminary data.</text>
</comment>
<organism evidence="2 3">
    <name type="scientific">Protopolystoma xenopodis</name>
    <dbReference type="NCBI Taxonomy" id="117903"/>
    <lineage>
        <taxon>Eukaryota</taxon>
        <taxon>Metazoa</taxon>
        <taxon>Spiralia</taxon>
        <taxon>Lophotrochozoa</taxon>
        <taxon>Platyhelminthes</taxon>
        <taxon>Monogenea</taxon>
        <taxon>Polyopisthocotylea</taxon>
        <taxon>Polystomatidea</taxon>
        <taxon>Polystomatidae</taxon>
        <taxon>Protopolystoma</taxon>
    </lineage>
</organism>
<accession>A0A448XRH3</accession>
<proteinExistence type="predicted"/>
<sequence length="71" mass="7553">MNHVLPKSKSKSRSPNRFQSGPRRKSAGPSRARRVRSPGRAGPGIAIAGFAVASTKWPGALFPMPKSIPTT</sequence>
<dbReference type="Proteomes" id="UP000784294">
    <property type="component" value="Unassembled WGS sequence"/>
</dbReference>
<keyword evidence="3" id="KW-1185">Reference proteome</keyword>
<evidence type="ECO:0000313" key="3">
    <source>
        <dbReference type="Proteomes" id="UP000784294"/>
    </source>
</evidence>
<feature type="compositionally biased region" description="Basic residues" evidence="1">
    <location>
        <begin position="1"/>
        <end position="14"/>
    </location>
</feature>
<reference evidence="2" key="1">
    <citation type="submission" date="2018-11" db="EMBL/GenBank/DDBJ databases">
        <authorList>
            <consortium name="Pathogen Informatics"/>
        </authorList>
    </citation>
    <scope>NUCLEOTIDE SEQUENCE</scope>
</reference>
<feature type="region of interest" description="Disordered" evidence="1">
    <location>
        <begin position="1"/>
        <end position="44"/>
    </location>
</feature>
<gene>
    <name evidence="2" type="ORF">PXEA_LOCUS36579</name>
</gene>
<feature type="compositionally biased region" description="Basic residues" evidence="1">
    <location>
        <begin position="22"/>
        <end position="37"/>
    </location>
</feature>
<evidence type="ECO:0000313" key="2">
    <source>
        <dbReference type="EMBL" id="VEL43139.1"/>
    </source>
</evidence>